<accession>A0ABM9AGD2</accession>
<dbReference type="PANTHER" id="PTHR34404:SF2">
    <property type="entry name" value="CONSERVED SERINE RICH PROTEIN"/>
    <property type="match status" value="1"/>
</dbReference>
<dbReference type="PANTHER" id="PTHR34404">
    <property type="entry name" value="REGULATORY PROTEIN, FMDB FAMILY"/>
    <property type="match status" value="1"/>
</dbReference>
<protein>
    <recommendedName>
        <fullName evidence="1">Putative regulatory protein FmdB zinc ribbon domain-containing protein</fullName>
    </recommendedName>
</protein>
<dbReference type="Proteomes" id="UP000838100">
    <property type="component" value="Unassembled WGS sequence"/>
</dbReference>
<proteinExistence type="predicted"/>
<evidence type="ECO:0000313" key="3">
    <source>
        <dbReference type="Proteomes" id="UP000838100"/>
    </source>
</evidence>
<name>A0ABM9AGD2_9GAMM</name>
<dbReference type="SMART" id="SM00834">
    <property type="entry name" value="CxxC_CXXC_SSSS"/>
    <property type="match status" value="1"/>
</dbReference>
<dbReference type="Pfam" id="PF09723">
    <property type="entry name" value="Zn_ribbon_8"/>
    <property type="match status" value="1"/>
</dbReference>
<comment type="caution">
    <text evidence="2">The sequence shown here is derived from an EMBL/GenBank/DDBJ whole genome shotgun (WGS) entry which is preliminary data.</text>
</comment>
<dbReference type="NCBIfam" id="TIGR02605">
    <property type="entry name" value="CxxC_CxxC_SSSS"/>
    <property type="match status" value="1"/>
</dbReference>
<dbReference type="EMBL" id="CAKLPX010000002">
    <property type="protein sequence ID" value="CAH0992270.1"/>
    <property type="molecule type" value="Genomic_DNA"/>
</dbReference>
<feature type="domain" description="Putative regulatory protein FmdB zinc ribbon" evidence="1">
    <location>
        <begin position="1"/>
        <end position="42"/>
    </location>
</feature>
<keyword evidence="3" id="KW-1185">Reference proteome</keyword>
<evidence type="ECO:0000313" key="2">
    <source>
        <dbReference type="EMBL" id="CAH0992270.1"/>
    </source>
</evidence>
<dbReference type="RefSeq" id="WP_237444958.1">
    <property type="nucleotide sequence ID" value="NZ_CAKLPX010000002.1"/>
</dbReference>
<reference evidence="2" key="1">
    <citation type="submission" date="2021-12" db="EMBL/GenBank/DDBJ databases">
        <authorList>
            <person name="Rodrigo-Torres L."/>
            <person name="Arahal R. D."/>
            <person name="Lucena T."/>
        </authorList>
    </citation>
    <scope>NUCLEOTIDE SEQUENCE</scope>
    <source>
        <strain evidence="2">CECT 8267</strain>
    </source>
</reference>
<organism evidence="2 3">
    <name type="scientific">Sinobacterium norvegicum</name>
    <dbReference type="NCBI Taxonomy" id="1641715"/>
    <lineage>
        <taxon>Bacteria</taxon>
        <taxon>Pseudomonadati</taxon>
        <taxon>Pseudomonadota</taxon>
        <taxon>Gammaproteobacteria</taxon>
        <taxon>Cellvibrionales</taxon>
        <taxon>Spongiibacteraceae</taxon>
        <taxon>Sinobacterium</taxon>
    </lineage>
</organism>
<evidence type="ECO:0000259" key="1">
    <source>
        <dbReference type="SMART" id="SM00834"/>
    </source>
</evidence>
<dbReference type="InterPro" id="IPR013429">
    <property type="entry name" value="Regulatory_FmdB_Zinc_ribbon"/>
</dbReference>
<gene>
    <name evidence="2" type="ORF">SIN8267_02389</name>
</gene>
<sequence length="73" mass="7935">MPIYEYQCSACEHTLEAIQKMSDAPLIACPSCDGEALQKKISASGFRLKGDGWYETDFKSGNKKNLAGSANSE</sequence>